<evidence type="ECO:0000256" key="5">
    <source>
        <dbReference type="ARBA" id="ARBA00023136"/>
    </source>
</evidence>
<keyword evidence="5 7" id="KW-0472">Membrane</keyword>
<keyword evidence="3 7" id="KW-1133">Transmembrane helix</keyword>
<accession>A0A4D9D112</accession>
<name>A0A4D9D112_9STRA</name>
<evidence type="ECO:0000313" key="9">
    <source>
        <dbReference type="Proteomes" id="UP000355283"/>
    </source>
</evidence>
<evidence type="ECO:0000256" key="6">
    <source>
        <dbReference type="SAM" id="MobiDB-lite"/>
    </source>
</evidence>
<evidence type="ECO:0000256" key="7">
    <source>
        <dbReference type="SAM" id="Phobius"/>
    </source>
</evidence>
<reference evidence="8 9" key="1">
    <citation type="submission" date="2019-01" db="EMBL/GenBank/DDBJ databases">
        <title>Nuclear Genome Assembly of the Microalgal Biofuel strain Nannochloropsis salina CCMP1776.</title>
        <authorList>
            <person name="Hovde B."/>
        </authorList>
    </citation>
    <scope>NUCLEOTIDE SEQUENCE [LARGE SCALE GENOMIC DNA]</scope>
    <source>
        <strain evidence="8 9">CCMP1776</strain>
    </source>
</reference>
<dbReference type="GO" id="GO:0005741">
    <property type="term" value="C:mitochondrial outer membrane"/>
    <property type="evidence" value="ECO:0007669"/>
    <property type="project" value="TreeGrafter"/>
</dbReference>
<evidence type="ECO:0000256" key="4">
    <source>
        <dbReference type="ARBA" id="ARBA00023128"/>
    </source>
</evidence>
<feature type="region of interest" description="Disordered" evidence="6">
    <location>
        <begin position="512"/>
        <end position="603"/>
    </location>
</feature>
<comment type="caution">
    <text evidence="8">The sequence shown here is derived from an EMBL/GenBank/DDBJ whole genome shotgun (WGS) entry which is preliminary data.</text>
</comment>
<keyword evidence="2 7" id="KW-0812">Transmembrane</keyword>
<keyword evidence="4" id="KW-0496">Mitochondrion</keyword>
<evidence type="ECO:0000256" key="2">
    <source>
        <dbReference type="ARBA" id="ARBA00022692"/>
    </source>
</evidence>
<dbReference type="PANTHER" id="PTHR28234:SF1">
    <property type="entry name" value="NUCLEAR CONTROL OF ATPASE PROTEIN 2"/>
    <property type="match status" value="1"/>
</dbReference>
<keyword evidence="9" id="KW-1185">Reference proteome</keyword>
<organism evidence="8 9">
    <name type="scientific">Nannochloropsis salina CCMP1776</name>
    <dbReference type="NCBI Taxonomy" id="1027361"/>
    <lineage>
        <taxon>Eukaryota</taxon>
        <taxon>Sar</taxon>
        <taxon>Stramenopiles</taxon>
        <taxon>Ochrophyta</taxon>
        <taxon>Eustigmatophyceae</taxon>
        <taxon>Eustigmatales</taxon>
        <taxon>Monodopsidaceae</taxon>
        <taxon>Microchloropsis</taxon>
        <taxon>Microchloropsis salina</taxon>
    </lineage>
</organism>
<evidence type="ECO:0000256" key="1">
    <source>
        <dbReference type="ARBA" id="ARBA00004225"/>
    </source>
</evidence>
<protein>
    <submittedName>
        <fullName evidence="8">Uncharacterized protein</fullName>
    </submittedName>
</protein>
<gene>
    <name evidence="8" type="ORF">NSK_004777</name>
</gene>
<dbReference type="Pfam" id="PF08637">
    <property type="entry name" value="NCA2"/>
    <property type="match status" value="1"/>
</dbReference>
<dbReference type="Proteomes" id="UP000355283">
    <property type="component" value="Unassembled WGS sequence"/>
</dbReference>
<comment type="subcellular location">
    <subcellularLocation>
        <location evidence="1">Mitochondrion membrane</location>
        <topology evidence="1">Multi-pass membrane protein</topology>
    </subcellularLocation>
</comment>
<feature type="transmembrane region" description="Helical" evidence="7">
    <location>
        <begin position="270"/>
        <end position="288"/>
    </location>
</feature>
<dbReference type="PANTHER" id="PTHR28234">
    <property type="entry name" value="NUCLEAR CONTROL OF ATPASE PROTEIN 2"/>
    <property type="match status" value="1"/>
</dbReference>
<dbReference type="OrthoDB" id="413313at2759"/>
<dbReference type="InterPro" id="IPR013946">
    <property type="entry name" value="NCA2-like"/>
</dbReference>
<dbReference type="AlphaFoldDB" id="A0A4D9D112"/>
<feature type="compositionally biased region" description="Polar residues" evidence="6">
    <location>
        <begin position="512"/>
        <end position="529"/>
    </location>
</feature>
<evidence type="ECO:0000313" key="8">
    <source>
        <dbReference type="EMBL" id="TFJ83673.1"/>
    </source>
</evidence>
<sequence length="705" mass="80032">MAQAPPIALSRLSSVTDLVNLRTIPTHSLPDHRHKERFRHKRILDALSTQTRHGIPIQRSLAKLEAEANKILHDRIHLTDDETQIFLAFFVECQLRICLESELDLSGTLYWDCLFWQDRISRPLEAWLEAGPFSWFQDPDEVMTPEDKLEYLQRVMVQINVGAGLVQQHLSRKLVNTDVQYLGEWTAEALALIDDILSDDFESPGRLEMRTSARQLLPASAQPGFVSSVVALKECMARLTTLRTRISTRAACFHKVTSHLRAPSFLRRRWLHILVAAPFLFFSLRWVWGKRGDIPRWVAQAVRSTREFFLEHVSEPSRAIAKELIWNEHESITDVAALEDAKESLARMLADFVRDTNPKLPEEERRALAANMDMSVVSSRYEQSLPQAMRHIINGEIVRMLLIQVQFIKKELLVAMRGIDDVMNSNNLNFRLMAIFPAVLAMYGTYQGTKAVTYKLTRRKGRGETIMLLRSFLLSMERMLNLRNVGASENEIKYLKLNRPAAFHANSFSLGGSVGQSDTQHQQAPSVFSPTPVAGEGARKGSRMPLESIRQRSTESIDDGNSSDYDHMAEEETPGKGEGEAEDSHRGSLPMPETTRQEEVPFVSRASTLGDLERGTFNAEPRVVFLKPEDLGVLLLLIHQFAQVVQRTSRRFLTDLELRNLQEDLNEIIGNCGPVTVAQQLCVVQRMHRSYRFLQAPAGSLFSSL</sequence>
<dbReference type="EMBL" id="SDOX01000021">
    <property type="protein sequence ID" value="TFJ83673.1"/>
    <property type="molecule type" value="Genomic_DNA"/>
</dbReference>
<evidence type="ECO:0000256" key="3">
    <source>
        <dbReference type="ARBA" id="ARBA00022989"/>
    </source>
</evidence>
<feature type="compositionally biased region" description="Basic and acidic residues" evidence="6">
    <location>
        <begin position="564"/>
        <end position="586"/>
    </location>
</feature>
<proteinExistence type="predicted"/>